<keyword evidence="5" id="KW-1185">Reference proteome</keyword>
<dbReference type="AlphaFoldDB" id="A0A820BLI7"/>
<organism evidence="3 4">
    <name type="scientific">Rotaria magnacalcarata</name>
    <dbReference type="NCBI Taxonomy" id="392030"/>
    <lineage>
        <taxon>Eukaryota</taxon>
        <taxon>Metazoa</taxon>
        <taxon>Spiralia</taxon>
        <taxon>Gnathifera</taxon>
        <taxon>Rotifera</taxon>
        <taxon>Eurotatoria</taxon>
        <taxon>Bdelloidea</taxon>
        <taxon>Philodinida</taxon>
        <taxon>Philodinidae</taxon>
        <taxon>Rotaria</taxon>
    </lineage>
</organism>
<comment type="caution">
    <text evidence="3">The sequence shown here is derived from an EMBL/GenBank/DDBJ whole genome shotgun (WGS) entry which is preliminary data.</text>
</comment>
<feature type="compositionally biased region" description="Low complexity" evidence="1">
    <location>
        <begin position="1"/>
        <end position="14"/>
    </location>
</feature>
<dbReference type="Proteomes" id="UP000663866">
    <property type="component" value="Unassembled WGS sequence"/>
</dbReference>
<sequence>MDSDLSISSFSSSSPLMNTSTKDENSVALNDVVAVSNGAGGFYLGKVTEQENDSFTMIMYHYKLDTRTHFLKQTELIMNFGYAGAKTVFDMSTDQQKTLLDRINDPDQYSSSLLSLMVEIKKKEEDRLRMLQLVIDLLGQLTVTTDGHDLLSNALERNIVEYDELVEMVCSSAIREDNDVTINRLADLLAEVTLEKKNLSFIEKKLTMKNDLVTTRFLKKCLWKIGKLIGKSNVDNFDHSLALFNQHCWQLITTYCEP</sequence>
<gene>
    <name evidence="2" type="ORF">OVN521_LOCUS25087</name>
    <name evidence="3" type="ORF">UXM345_LOCUS28136</name>
</gene>
<dbReference type="EMBL" id="CAJOBF010006332">
    <property type="protein sequence ID" value="CAF4203410.1"/>
    <property type="molecule type" value="Genomic_DNA"/>
</dbReference>
<accession>A0A820BLI7</accession>
<evidence type="ECO:0000256" key="1">
    <source>
        <dbReference type="SAM" id="MobiDB-lite"/>
    </source>
</evidence>
<protein>
    <submittedName>
        <fullName evidence="3">Uncharacterized protein</fullName>
    </submittedName>
</protein>
<dbReference type="EMBL" id="CAJOBG010006147">
    <property type="protein sequence ID" value="CAF4177659.1"/>
    <property type="molecule type" value="Genomic_DNA"/>
</dbReference>
<reference evidence="3" key="1">
    <citation type="submission" date="2021-02" db="EMBL/GenBank/DDBJ databases">
        <authorList>
            <person name="Nowell W R."/>
        </authorList>
    </citation>
    <scope>NUCLEOTIDE SEQUENCE</scope>
</reference>
<evidence type="ECO:0000313" key="5">
    <source>
        <dbReference type="Proteomes" id="UP000663866"/>
    </source>
</evidence>
<evidence type="ECO:0000313" key="4">
    <source>
        <dbReference type="Proteomes" id="UP000663842"/>
    </source>
</evidence>
<name>A0A820BLI7_9BILA</name>
<feature type="region of interest" description="Disordered" evidence="1">
    <location>
        <begin position="1"/>
        <end position="22"/>
    </location>
</feature>
<dbReference type="Proteomes" id="UP000663842">
    <property type="component" value="Unassembled WGS sequence"/>
</dbReference>
<evidence type="ECO:0000313" key="2">
    <source>
        <dbReference type="EMBL" id="CAF4177659.1"/>
    </source>
</evidence>
<evidence type="ECO:0000313" key="3">
    <source>
        <dbReference type="EMBL" id="CAF4203410.1"/>
    </source>
</evidence>
<proteinExistence type="predicted"/>